<dbReference type="STRING" id="619300.G3ATY2"/>
<evidence type="ECO:0000259" key="5">
    <source>
        <dbReference type="SMART" id="SM00563"/>
    </source>
</evidence>
<reference evidence="6 7" key="1">
    <citation type="journal article" date="2011" name="Proc. Natl. Acad. Sci. U.S.A.">
        <title>Comparative genomics of xylose-fermenting fungi for enhanced biofuel production.</title>
        <authorList>
            <person name="Wohlbach D.J."/>
            <person name="Kuo A."/>
            <person name="Sato T.K."/>
            <person name="Potts K.M."/>
            <person name="Salamov A.A."/>
            <person name="LaButti K.M."/>
            <person name="Sun H."/>
            <person name="Clum A."/>
            <person name="Pangilinan J.L."/>
            <person name="Lindquist E.A."/>
            <person name="Lucas S."/>
            <person name="Lapidus A."/>
            <person name="Jin M."/>
            <person name="Gunawan C."/>
            <person name="Balan V."/>
            <person name="Dale B.E."/>
            <person name="Jeffries T.W."/>
            <person name="Zinkel R."/>
            <person name="Barry K.W."/>
            <person name="Grigoriev I.V."/>
            <person name="Gasch A.P."/>
        </authorList>
    </citation>
    <scope>NUCLEOTIDE SEQUENCE [LARGE SCALE GENOMIC DNA]</scope>
    <source>
        <strain evidence="7">NRRL Y-27907 / 11-Y1</strain>
    </source>
</reference>
<dbReference type="InterPro" id="IPR032098">
    <property type="entry name" value="Acyltransf_C"/>
</dbReference>
<evidence type="ECO:0000256" key="1">
    <source>
        <dbReference type="ARBA" id="ARBA00008655"/>
    </source>
</evidence>
<evidence type="ECO:0000313" key="7">
    <source>
        <dbReference type="Proteomes" id="UP000000709"/>
    </source>
</evidence>
<evidence type="ECO:0000313" key="6">
    <source>
        <dbReference type="EMBL" id="EGW30358.1"/>
    </source>
</evidence>
<organism evidence="7">
    <name type="scientific">Spathaspora passalidarum (strain NRRL Y-27907 / 11-Y1)</name>
    <dbReference type="NCBI Taxonomy" id="619300"/>
    <lineage>
        <taxon>Eukaryota</taxon>
        <taxon>Fungi</taxon>
        <taxon>Dikarya</taxon>
        <taxon>Ascomycota</taxon>
        <taxon>Saccharomycotina</taxon>
        <taxon>Pichiomycetes</taxon>
        <taxon>Debaryomycetaceae</taxon>
        <taxon>Spathaspora</taxon>
    </lineage>
</organism>
<dbReference type="eggNOG" id="KOG1505">
    <property type="taxonomic scope" value="Eukaryota"/>
</dbReference>
<keyword evidence="4" id="KW-0472">Membrane</keyword>
<dbReference type="FunCoup" id="G3ATY2">
    <property type="interactions" value="278"/>
</dbReference>
<keyword evidence="3" id="KW-0012">Acyltransferase</keyword>
<keyword evidence="4" id="KW-1133">Transmembrane helix</keyword>
<dbReference type="AlphaFoldDB" id="G3ATY2"/>
<keyword evidence="2" id="KW-0808">Transferase</keyword>
<sequence>MSLRHTWPVIIVRSAFLVPTFLIGCLFIVFTQVVGLYVFQHNAPSRQAMINITKTHFVILITFMTSLINPTKIAITLDKSVPNPQQFTVDNGGHLHTSFKPNSIFISNHQIYTDWLFLWFLNYTSRLSDYIYIVLKDLSSIPVLGYGMKNYNFLFLSRKWEKDKIKLTNQLLEIDANARGVGPANGVTLVSTTNTNKIREWPKTNQPSKIWPYQLILFPEGTVPSDRTTKKSREYIQANGHEPMKHVLLPRIRGLYLALKKLQNTLEVVYDITIAYSNLKETEYGEDVFSLKRYYLKGYGPERINYYVRCFSIKDIPLGDEEDVDDISPEALKKFEQWLLNVWYEKDELMSNFYKLGHWDKPNDPTVVGDFKLRNQIEIVLPYLSGITALLLLRLVYKLIRGMF</sequence>
<feature type="transmembrane region" description="Helical" evidence="4">
    <location>
        <begin position="16"/>
        <end position="39"/>
    </location>
</feature>
<accession>G3ATY2</accession>
<evidence type="ECO:0000256" key="2">
    <source>
        <dbReference type="ARBA" id="ARBA00022679"/>
    </source>
</evidence>
<dbReference type="Pfam" id="PF01553">
    <property type="entry name" value="Acyltransferase"/>
    <property type="match status" value="1"/>
</dbReference>
<dbReference type="HOGENOM" id="CLU_041844_3_2_1"/>
<name>G3ATY2_SPAPN</name>
<dbReference type="InterPro" id="IPR002123">
    <property type="entry name" value="Plipid/glycerol_acylTrfase"/>
</dbReference>
<dbReference type="OrthoDB" id="189226at2759"/>
<feature type="transmembrane region" description="Helical" evidence="4">
    <location>
        <begin position="380"/>
        <end position="397"/>
    </location>
</feature>
<evidence type="ECO:0000256" key="3">
    <source>
        <dbReference type="ARBA" id="ARBA00023315"/>
    </source>
</evidence>
<feature type="domain" description="Phospholipid/glycerol acyltransferase" evidence="5">
    <location>
        <begin position="103"/>
        <end position="256"/>
    </location>
</feature>
<dbReference type="InParanoid" id="G3ATY2"/>
<dbReference type="EMBL" id="GL996505">
    <property type="protein sequence ID" value="EGW30358.1"/>
    <property type="molecule type" value="Genomic_DNA"/>
</dbReference>
<feature type="transmembrane region" description="Helical" evidence="4">
    <location>
        <begin position="51"/>
        <end position="68"/>
    </location>
</feature>
<dbReference type="GO" id="GO:0036149">
    <property type="term" value="P:phosphatidylinositol acyl-chain remodeling"/>
    <property type="evidence" value="ECO:0007669"/>
    <property type="project" value="TreeGrafter"/>
</dbReference>
<proteinExistence type="inferred from homology"/>
<protein>
    <recommendedName>
        <fullName evidence="5">Phospholipid/glycerol acyltransferase domain-containing protein</fullName>
    </recommendedName>
</protein>
<dbReference type="GO" id="GO:0005783">
    <property type="term" value="C:endoplasmic reticulum"/>
    <property type="evidence" value="ECO:0007669"/>
    <property type="project" value="TreeGrafter"/>
</dbReference>
<dbReference type="Proteomes" id="UP000000709">
    <property type="component" value="Unassembled WGS sequence"/>
</dbReference>
<dbReference type="GO" id="GO:0016746">
    <property type="term" value="F:acyltransferase activity"/>
    <property type="evidence" value="ECO:0007669"/>
    <property type="project" value="UniProtKB-KW"/>
</dbReference>
<dbReference type="RefSeq" id="XP_007377329.1">
    <property type="nucleotide sequence ID" value="XM_007377267.1"/>
</dbReference>
<dbReference type="GeneID" id="18874643"/>
<dbReference type="PANTHER" id="PTHR10983">
    <property type="entry name" value="1-ACYLGLYCEROL-3-PHOSPHATE ACYLTRANSFERASE-RELATED"/>
    <property type="match status" value="1"/>
</dbReference>
<dbReference type="PANTHER" id="PTHR10983:SF16">
    <property type="entry name" value="LYSOCARDIOLIPIN ACYLTRANSFERASE 1"/>
    <property type="match status" value="1"/>
</dbReference>
<keyword evidence="7" id="KW-1185">Reference proteome</keyword>
<comment type="similarity">
    <text evidence="1">Belongs to the 1-acyl-sn-glycerol-3-phosphate acyltransferase family.</text>
</comment>
<dbReference type="PROSITE" id="PS51257">
    <property type="entry name" value="PROKAR_LIPOPROTEIN"/>
    <property type="match status" value="1"/>
</dbReference>
<dbReference type="OMA" id="RMVMIAN"/>
<keyword evidence="4" id="KW-0812">Transmembrane</keyword>
<evidence type="ECO:0000256" key="4">
    <source>
        <dbReference type="SAM" id="Phobius"/>
    </source>
</evidence>
<dbReference type="Pfam" id="PF16076">
    <property type="entry name" value="Acyltransf_C"/>
    <property type="match status" value="1"/>
</dbReference>
<dbReference type="KEGG" id="spaa:SPAPADRAFT_63211"/>
<dbReference type="CDD" id="cd07990">
    <property type="entry name" value="LPLAT_LCLAT1-like"/>
    <property type="match status" value="1"/>
</dbReference>
<dbReference type="SUPFAM" id="SSF69593">
    <property type="entry name" value="Glycerol-3-phosphate (1)-acyltransferase"/>
    <property type="match status" value="1"/>
</dbReference>
<gene>
    <name evidence="6" type="ORF">SPAPADRAFT_63211</name>
</gene>
<dbReference type="SMART" id="SM00563">
    <property type="entry name" value="PlsC"/>
    <property type="match status" value="1"/>
</dbReference>